<sequence length="258" mass="28942">MQARAAPRPVWFVSTDPGLAPKWSCALRPEETDDECPEELPGLLSDECPEETEDLWTTEPYAQTVVGSSPEELDFSLVFLPESPPAPREPASIEKKARHLMGAVVAVFFFCNFPDTASSLMHIYIHSWSTSVLVLYTWLKTYLSLPLWYLNSALDPLLFCISSASFRLPREPATRASPHSCPGSQYLRDIMQWLAPNSSKAIWLHDRQYIWSALFILMSVRILALSSASSMLSDKFENGAGLLKPDEIWDTKKGIMGV</sequence>
<dbReference type="Gene3D" id="1.20.1070.10">
    <property type="entry name" value="Rhodopsin 7-helix transmembrane proteins"/>
    <property type="match status" value="1"/>
</dbReference>
<dbReference type="EMBL" id="KB566228">
    <property type="protein sequence ID" value="EMP27919.1"/>
    <property type="molecule type" value="Genomic_DNA"/>
</dbReference>
<evidence type="ECO:0000256" key="1">
    <source>
        <dbReference type="SAM" id="Phobius"/>
    </source>
</evidence>
<dbReference type="SUPFAM" id="SSF81321">
    <property type="entry name" value="Family A G protein-coupled receptor-like"/>
    <property type="match status" value="1"/>
</dbReference>
<evidence type="ECO:0000313" key="2">
    <source>
        <dbReference type="EMBL" id="EMP27919.1"/>
    </source>
</evidence>
<dbReference type="STRING" id="8469.M7ATB4"/>
<reference evidence="3" key="1">
    <citation type="journal article" date="2013" name="Nat. Genet.">
        <title>The draft genomes of soft-shell turtle and green sea turtle yield insights into the development and evolution of the turtle-specific body plan.</title>
        <authorList>
            <person name="Wang Z."/>
            <person name="Pascual-Anaya J."/>
            <person name="Zadissa A."/>
            <person name="Li W."/>
            <person name="Niimura Y."/>
            <person name="Huang Z."/>
            <person name="Li C."/>
            <person name="White S."/>
            <person name="Xiong Z."/>
            <person name="Fang D."/>
            <person name="Wang B."/>
            <person name="Ming Y."/>
            <person name="Chen Y."/>
            <person name="Zheng Y."/>
            <person name="Kuraku S."/>
            <person name="Pignatelli M."/>
            <person name="Herrero J."/>
            <person name="Beal K."/>
            <person name="Nozawa M."/>
            <person name="Li Q."/>
            <person name="Wang J."/>
            <person name="Zhang H."/>
            <person name="Yu L."/>
            <person name="Shigenobu S."/>
            <person name="Wang J."/>
            <person name="Liu J."/>
            <person name="Flicek P."/>
            <person name="Searle S."/>
            <person name="Wang J."/>
            <person name="Kuratani S."/>
            <person name="Yin Y."/>
            <person name="Aken B."/>
            <person name="Zhang G."/>
            <person name="Irie N."/>
        </authorList>
    </citation>
    <scope>NUCLEOTIDE SEQUENCE [LARGE SCALE GENOMIC DNA]</scope>
</reference>
<keyword evidence="1" id="KW-0812">Transmembrane</keyword>
<protein>
    <submittedName>
        <fullName evidence="2">Uncharacterized protein</fullName>
    </submittedName>
</protein>
<feature type="transmembrane region" description="Helical" evidence="1">
    <location>
        <begin position="145"/>
        <end position="166"/>
    </location>
</feature>
<name>M7ATB4_CHEMY</name>
<keyword evidence="1" id="KW-1133">Transmembrane helix</keyword>
<keyword evidence="3" id="KW-1185">Reference proteome</keyword>
<organism evidence="2 3">
    <name type="scientific">Chelonia mydas</name>
    <name type="common">Green sea-turtle</name>
    <name type="synonym">Chelonia agassizi</name>
    <dbReference type="NCBI Taxonomy" id="8469"/>
    <lineage>
        <taxon>Eukaryota</taxon>
        <taxon>Metazoa</taxon>
        <taxon>Chordata</taxon>
        <taxon>Craniata</taxon>
        <taxon>Vertebrata</taxon>
        <taxon>Euteleostomi</taxon>
        <taxon>Archelosauria</taxon>
        <taxon>Testudinata</taxon>
        <taxon>Testudines</taxon>
        <taxon>Cryptodira</taxon>
        <taxon>Durocryptodira</taxon>
        <taxon>Americhelydia</taxon>
        <taxon>Chelonioidea</taxon>
        <taxon>Cheloniidae</taxon>
        <taxon>Chelonia</taxon>
    </lineage>
</organism>
<keyword evidence="1" id="KW-0472">Membrane</keyword>
<feature type="transmembrane region" description="Helical" evidence="1">
    <location>
        <begin position="209"/>
        <end position="228"/>
    </location>
</feature>
<dbReference type="Proteomes" id="UP000031443">
    <property type="component" value="Unassembled WGS sequence"/>
</dbReference>
<gene>
    <name evidence="2" type="ORF">UY3_14983</name>
</gene>
<proteinExistence type="predicted"/>
<evidence type="ECO:0000313" key="3">
    <source>
        <dbReference type="Proteomes" id="UP000031443"/>
    </source>
</evidence>
<accession>M7ATB4</accession>
<feature type="transmembrane region" description="Helical" evidence="1">
    <location>
        <begin position="100"/>
        <end position="125"/>
    </location>
</feature>
<dbReference type="AlphaFoldDB" id="M7ATB4"/>